<gene>
    <name evidence="2" type="ORF">C4D60_Mb04t19420</name>
</gene>
<dbReference type="Proteomes" id="UP000317650">
    <property type="component" value="Chromosome 4"/>
</dbReference>
<dbReference type="EMBL" id="PYDT01000001">
    <property type="protein sequence ID" value="THU73117.1"/>
    <property type="molecule type" value="Genomic_DNA"/>
</dbReference>
<keyword evidence="3" id="KW-1185">Reference proteome</keyword>
<sequence>MIPSSKTCLRSVRRVHHRGAMRVAMGCMSVHVIQAIGCLLHIRVCLVAHRRPHLIAVEAIKVSGGNRIDHQRSDSGDHRAKPGEGEVLPRARCETG</sequence>
<evidence type="ECO:0000256" key="1">
    <source>
        <dbReference type="SAM" id="MobiDB-lite"/>
    </source>
</evidence>
<protein>
    <submittedName>
        <fullName evidence="2">Uncharacterized protein</fullName>
    </submittedName>
</protein>
<proteinExistence type="predicted"/>
<name>A0A4S8KD81_MUSBA</name>
<dbReference type="AlphaFoldDB" id="A0A4S8KD81"/>
<feature type="region of interest" description="Disordered" evidence="1">
    <location>
        <begin position="67"/>
        <end position="96"/>
    </location>
</feature>
<reference evidence="2 3" key="1">
    <citation type="journal article" date="2019" name="Nat. Plants">
        <title>Genome sequencing of Musa balbisiana reveals subgenome evolution and function divergence in polyploid bananas.</title>
        <authorList>
            <person name="Yao X."/>
        </authorList>
    </citation>
    <scope>NUCLEOTIDE SEQUENCE [LARGE SCALE GENOMIC DNA]</scope>
    <source>
        <strain evidence="3">cv. DH-PKW</strain>
        <tissue evidence="2">Leaves</tissue>
    </source>
</reference>
<organism evidence="2 3">
    <name type="scientific">Musa balbisiana</name>
    <name type="common">Banana</name>
    <dbReference type="NCBI Taxonomy" id="52838"/>
    <lineage>
        <taxon>Eukaryota</taxon>
        <taxon>Viridiplantae</taxon>
        <taxon>Streptophyta</taxon>
        <taxon>Embryophyta</taxon>
        <taxon>Tracheophyta</taxon>
        <taxon>Spermatophyta</taxon>
        <taxon>Magnoliopsida</taxon>
        <taxon>Liliopsida</taxon>
        <taxon>Zingiberales</taxon>
        <taxon>Musaceae</taxon>
        <taxon>Musa</taxon>
    </lineage>
</organism>
<evidence type="ECO:0000313" key="3">
    <source>
        <dbReference type="Proteomes" id="UP000317650"/>
    </source>
</evidence>
<evidence type="ECO:0000313" key="2">
    <source>
        <dbReference type="EMBL" id="THU73117.1"/>
    </source>
</evidence>
<accession>A0A4S8KD81</accession>
<comment type="caution">
    <text evidence="2">The sequence shown here is derived from an EMBL/GenBank/DDBJ whole genome shotgun (WGS) entry which is preliminary data.</text>
</comment>